<evidence type="ECO:0000256" key="11">
    <source>
        <dbReference type="ARBA" id="ARBA00023004"/>
    </source>
</evidence>
<dbReference type="GO" id="GO:0006284">
    <property type="term" value="P:base-excision repair"/>
    <property type="evidence" value="ECO:0007669"/>
    <property type="project" value="InterPro"/>
</dbReference>
<dbReference type="InterPro" id="IPR044298">
    <property type="entry name" value="MIG/MutY"/>
</dbReference>
<dbReference type="PROSITE" id="PS00764">
    <property type="entry name" value="ENDONUCLEASE_III_1"/>
    <property type="match status" value="1"/>
</dbReference>
<dbReference type="GO" id="GO:0000701">
    <property type="term" value="F:purine-specific mismatch base pair DNA N-glycosylase activity"/>
    <property type="evidence" value="ECO:0007669"/>
    <property type="project" value="UniProtKB-EC"/>
</dbReference>
<comment type="caution">
    <text evidence="16">The sequence shown here is derived from an EMBL/GenBank/DDBJ whole genome shotgun (WGS) entry which is preliminary data.</text>
</comment>
<dbReference type="InterPro" id="IPR003651">
    <property type="entry name" value="Endonuclease3_FeS-loop_motif"/>
</dbReference>
<sequence length="276" mass="30991">MAAWAGLGYYSRARNLLKGARVIVDQYAGAFPDDEADLLKIPSFGPYTAAAVAAFAFDKPTNVVDGNIERIMSRIYAVDEPVPGSKPVLKAYAAQWVRADRASDWPQALMDLASSVCRPKSPKCPECPLSEGCRAHHLNHPENYPVRLSKTPKPHRYGVVFLIVSDEGFIVERRPDKGLLGGMLGLPHLDWRDEAWTDAESGNQLLIFSEAEFIGRYDHVFTHFRLTQDVWLQHLTATQMGDFLRRHNQYQCLSFSDKKTLPTVFSKALKFIPSLV</sequence>
<reference evidence="16" key="2">
    <citation type="submission" date="2020-09" db="EMBL/GenBank/DDBJ databases">
        <authorList>
            <person name="Sun Q."/>
            <person name="Kim S."/>
        </authorList>
    </citation>
    <scope>NUCLEOTIDE SEQUENCE</scope>
    <source>
        <strain evidence="16">KCTC 32296</strain>
    </source>
</reference>
<dbReference type="EC" id="3.2.2.31" evidence="5"/>
<dbReference type="Pfam" id="PF14815">
    <property type="entry name" value="NUDIX_4"/>
    <property type="match status" value="1"/>
</dbReference>
<reference evidence="16" key="1">
    <citation type="journal article" date="2014" name="Int. J. Syst. Evol. Microbiol.">
        <title>Complete genome sequence of Corynebacterium casei LMG S-19264T (=DSM 44701T), isolated from a smear-ripened cheese.</title>
        <authorList>
            <consortium name="US DOE Joint Genome Institute (JGI-PGF)"/>
            <person name="Walter F."/>
            <person name="Albersmeier A."/>
            <person name="Kalinowski J."/>
            <person name="Ruckert C."/>
        </authorList>
    </citation>
    <scope>NUCLEOTIDE SEQUENCE</scope>
    <source>
        <strain evidence="16">KCTC 32296</strain>
    </source>
</reference>
<feature type="domain" description="HhH-GPD" evidence="15">
    <location>
        <begin position="1"/>
        <end position="115"/>
    </location>
</feature>
<dbReference type="InterPro" id="IPR023170">
    <property type="entry name" value="HhH_base_excis_C"/>
</dbReference>
<dbReference type="CDD" id="cd00056">
    <property type="entry name" value="ENDO3c"/>
    <property type="match status" value="1"/>
</dbReference>
<keyword evidence="8" id="KW-0479">Metal-binding</keyword>
<gene>
    <name evidence="16" type="ORF">GCM10011273_24350</name>
</gene>
<evidence type="ECO:0000256" key="10">
    <source>
        <dbReference type="ARBA" id="ARBA00022801"/>
    </source>
</evidence>
<dbReference type="SUPFAM" id="SSF48150">
    <property type="entry name" value="DNA-glycosylase"/>
    <property type="match status" value="1"/>
</dbReference>
<keyword evidence="14" id="KW-0326">Glycosidase</keyword>
<accession>A0A918QA20</accession>
<name>A0A918QA20_9CAUL</name>
<evidence type="ECO:0000256" key="8">
    <source>
        <dbReference type="ARBA" id="ARBA00022723"/>
    </source>
</evidence>
<dbReference type="InterPro" id="IPR029119">
    <property type="entry name" value="MutY_C"/>
</dbReference>
<keyword evidence="7" id="KW-0004">4Fe-4S</keyword>
<evidence type="ECO:0000256" key="1">
    <source>
        <dbReference type="ARBA" id="ARBA00000843"/>
    </source>
</evidence>
<evidence type="ECO:0000313" key="16">
    <source>
        <dbReference type="EMBL" id="GGZ37117.1"/>
    </source>
</evidence>
<evidence type="ECO:0000256" key="5">
    <source>
        <dbReference type="ARBA" id="ARBA00012045"/>
    </source>
</evidence>
<evidence type="ECO:0000256" key="12">
    <source>
        <dbReference type="ARBA" id="ARBA00023014"/>
    </source>
</evidence>
<proteinExistence type="inferred from homology"/>
<evidence type="ECO:0000313" key="17">
    <source>
        <dbReference type="Proteomes" id="UP000662572"/>
    </source>
</evidence>
<protein>
    <recommendedName>
        <fullName evidence="6">Adenine DNA glycosylase</fullName>
        <ecNumber evidence="5">3.2.2.31</ecNumber>
    </recommendedName>
</protein>
<dbReference type="InterPro" id="IPR015797">
    <property type="entry name" value="NUDIX_hydrolase-like_dom_sf"/>
</dbReference>
<evidence type="ECO:0000256" key="7">
    <source>
        <dbReference type="ARBA" id="ARBA00022485"/>
    </source>
</evidence>
<evidence type="ECO:0000256" key="3">
    <source>
        <dbReference type="ARBA" id="ARBA00002933"/>
    </source>
</evidence>
<dbReference type="PANTHER" id="PTHR42944">
    <property type="entry name" value="ADENINE DNA GLYCOSYLASE"/>
    <property type="match status" value="1"/>
</dbReference>
<dbReference type="GO" id="GO:0035485">
    <property type="term" value="F:adenine/guanine mispair binding"/>
    <property type="evidence" value="ECO:0007669"/>
    <property type="project" value="TreeGrafter"/>
</dbReference>
<evidence type="ECO:0000256" key="13">
    <source>
        <dbReference type="ARBA" id="ARBA00023204"/>
    </source>
</evidence>
<comment type="similarity">
    <text evidence="4">Belongs to the Nth/MutY family.</text>
</comment>
<dbReference type="InterPro" id="IPR004035">
    <property type="entry name" value="Endouclease-III_FeS-bd_BS"/>
</dbReference>
<dbReference type="GO" id="GO:0046872">
    <property type="term" value="F:metal ion binding"/>
    <property type="evidence" value="ECO:0007669"/>
    <property type="project" value="UniProtKB-KW"/>
</dbReference>
<dbReference type="Gene3D" id="1.10.1670.10">
    <property type="entry name" value="Helix-hairpin-Helix base-excision DNA repair enzymes (C-terminal)"/>
    <property type="match status" value="1"/>
</dbReference>
<organism evidence="16 17">
    <name type="scientific">Asticcacaulis endophyticus</name>
    <dbReference type="NCBI Taxonomy" id="1395890"/>
    <lineage>
        <taxon>Bacteria</taxon>
        <taxon>Pseudomonadati</taxon>
        <taxon>Pseudomonadota</taxon>
        <taxon>Alphaproteobacteria</taxon>
        <taxon>Caulobacterales</taxon>
        <taxon>Caulobacteraceae</taxon>
        <taxon>Asticcacaulis</taxon>
    </lineage>
</organism>
<dbReference type="InterPro" id="IPR003265">
    <property type="entry name" value="HhH-GPD_domain"/>
</dbReference>
<dbReference type="InterPro" id="IPR011257">
    <property type="entry name" value="DNA_glycosylase"/>
</dbReference>
<keyword evidence="9" id="KW-0227">DNA damage</keyword>
<keyword evidence="10" id="KW-0378">Hydrolase</keyword>
<dbReference type="GO" id="GO:0006298">
    <property type="term" value="P:mismatch repair"/>
    <property type="evidence" value="ECO:0007669"/>
    <property type="project" value="TreeGrafter"/>
</dbReference>
<dbReference type="SUPFAM" id="SSF55811">
    <property type="entry name" value="Nudix"/>
    <property type="match status" value="1"/>
</dbReference>
<comment type="function">
    <text evidence="3">Adenine glycosylase active on G-A mispairs. MutY also corrects error-prone DNA synthesis past GO lesions which are due to the oxidatively damaged form of guanine: 7,8-dihydro-8-oxoguanine (8-oxo-dGTP).</text>
</comment>
<evidence type="ECO:0000256" key="14">
    <source>
        <dbReference type="ARBA" id="ARBA00023295"/>
    </source>
</evidence>
<dbReference type="GO" id="GO:0051539">
    <property type="term" value="F:4 iron, 4 sulfur cluster binding"/>
    <property type="evidence" value="ECO:0007669"/>
    <property type="project" value="UniProtKB-KW"/>
</dbReference>
<evidence type="ECO:0000256" key="4">
    <source>
        <dbReference type="ARBA" id="ARBA00008343"/>
    </source>
</evidence>
<dbReference type="GO" id="GO:0032357">
    <property type="term" value="F:oxidized purine DNA binding"/>
    <property type="evidence" value="ECO:0007669"/>
    <property type="project" value="TreeGrafter"/>
</dbReference>
<dbReference type="GO" id="GO:0034039">
    <property type="term" value="F:8-oxo-7,8-dihydroguanine DNA N-glycosylase activity"/>
    <property type="evidence" value="ECO:0007669"/>
    <property type="project" value="TreeGrafter"/>
</dbReference>
<dbReference type="EMBL" id="BMZB01000003">
    <property type="protein sequence ID" value="GGZ37117.1"/>
    <property type="molecule type" value="Genomic_DNA"/>
</dbReference>
<dbReference type="SMART" id="SM00525">
    <property type="entry name" value="FES"/>
    <property type="match status" value="1"/>
</dbReference>
<dbReference type="Gene3D" id="3.90.79.10">
    <property type="entry name" value="Nucleoside Triphosphate Pyrophosphohydrolase"/>
    <property type="match status" value="1"/>
</dbReference>
<dbReference type="Proteomes" id="UP000662572">
    <property type="component" value="Unassembled WGS sequence"/>
</dbReference>
<dbReference type="PANTHER" id="PTHR42944:SF1">
    <property type="entry name" value="ADENINE DNA GLYCOSYLASE"/>
    <property type="match status" value="1"/>
</dbReference>
<keyword evidence="17" id="KW-1185">Reference proteome</keyword>
<keyword evidence="13" id="KW-0234">DNA repair</keyword>
<dbReference type="SMART" id="SM00478">
    <property type="entry name" value="ENDO3c"/>
    <property type="match status" value="1"/>
</dbReference>
<evidence type="ECO:0000256" key="6">
    <source>
        <dbReference type="ARBA" id="ARBA00022023"/>
    </source>
</evidence>
<comment type="catalytic activity">
    <reaction evidence="1">
        <text>Hydrolyzes free adenine bases from 7,8-dihydro-8-oxoguanine:adenine mismatched double-stranded DNA, leaving an apurinic site.</text>
        <dbReference type="EC" id="3.2.2.31"/>
    </reaction>
</comment>
<keyword evidence="11" id="KW-0408">Iron</keyword>
<dbReference type="Pfam" id="PF00730">
    <property type="entry name" value="HhH-GPD"/>
    <property type="match status" value="1"/>
</dbReference>
<evidence type="ECO:0000259" key="15">
    <source>
        <dbReference type="SMART" id="SM00478"/>
    </source>
</evidence>
<evidence type="ECO:0000256" key="9">
    <source>
        <dbReference type="ARBA" id="ARBA00022763"/>
    </source>
</evidence>
<keyword evidence="12" id="KW-0411">Iron-sulfur</keyword>
<comment type="cofactor">
    <cofactor evidence="2">
        <name>[4Fe-4S] cluster</name>
        <dbReference type="ChEBI" id="CHEBI:49883"/>
    </cofactor>
</comment>
<dbReference type="AlphaFoldDB" id="A0A918QA20"/>
<evidence type="ECO:0000256" key="2">
    <source>
        <dbReference type="ARBA" id="ARBA00001966"/>
    </source>
</evidence>